<evidence type="ECO:0000256" key="4">
    <source>
        <dbReference type="ARBA" id="ARBA00022827"/>
    </source>
</evidence>
<dbReference type="EMBL" id="JBAHYK010001005">
    <property type="protein sequence ID" value="KAL0570033.1"/>
    <property type="molecule type" value="Genomic_DNA"/>
</dbReference>
<comment type="similarity">
    <text evidence="7">Belongs to the NDK family.</text>
</comment>
<comment type="caution">
    <text evidence="10">The sequence shown here is derived from an EMBL/GenBank/DDBJ whole genome shotgun (WGS) entry which is preliminary data.</text>
</comment>
<dbReference type="SMART" id="SM00562">
    <property type="entry name" value="NDK"/>
    <property type="match status" value="1"/>
</dbReference>
<dbReference type="InterPro" id="IPR034907">
    <property type="entry name" value="NDK-like_dom"/>
</dbReference>
<keyword evidence="6" id="KW-0503">Monooxygenase</keyword>
<feature type="compositionally biased region" description="Low complexity" evidence="8">
    <location>
        <begin position="412"/>
        <end position="442"/>
    </location>
</feature>
<dbReference type="SUPFAM" id="SSF51905">
    <property type="entry name" value="FAD/NAD(P)-binding domain"/>
    <property type="match status" value="1"/>
</dbReference>
<dbReference type="PANTHER" id="PTHR13789">
    <property type="entry name" value="MONOOXYGENASE"/>
    <property type="match status" value="1"/>
</dbReference>
<evidence type="ECO:0000313" key="10">
    <source>
        <dbReference type="EMBL" id="KAL0570033.1"/>
    </source>
</evidence>
<evidence type="ECO:0000259" key="9">
    <source>
        <dbReference type="SMART" id="SM00562"/>
    </source>
</evidence>
<feature type="region of interest" description="Disordered" evidence="8">
    <location>
        <begin position="1"/>
        <end position="30"/>
    </location>
</feature>
<accession>A0ABR3F479</accession>
<dbReference type="Pfam" id="PF01494">
    <property type="entry name" value="FAD_binding_3"/>
    <property type="match status" value="1"/>
</dbReference>
<protein>
    <recommendedName>
        <fullName evidence="2">Nucleoside diphosphate kinase</fullName>
    </recommendedName>
</protein>
<dbReference type="PANTHER" id="PTHR13789:SF309">
    <property type="entry name" value="PUTATIVE (AFU_ORTHOLOGUE AFUA_6G14510)-RELATED"/>
    <property type="match status" value="1"/>
</dbReference>
<reference evidence="10 11" key="1">
    <citation type="submission" date="2024-02" db="EMBL/GenBank/DDBJ databases">
        <title>A draft genome for the cacao thread blight pathogen Marasmius crinis-equi.</title>
        <authorList>
            <person name="Cohen S.P."/>
            <person name="Baruah I.K."/>
            <person name="Amoako-Attah I."/>
            <person name="Bukari Y."/>
            <person name="Meinhardt L.W."/>
            <person name="Bailey B.A."/>
        </authorList>
    </citation>
    <scope>NUCLEOTIDE SEQUENCE [LARGE SCALE GENOMIC DNA]</scope>
    <source>
        <strain evidence="10 11">GH-76</strain>
    </source>
</reference>
<dbReference type="PRINTS" id="PR00420">
    <property type="entry name" value="RNGMNOXGNASE"/>
</dbReference>
<comment type="similarity">
    <text evidence="1">Belongs to the paxM FAD-dependent monooxygenase family.</text>
</comment>
<evidence type="ECO:0000256" key="1">
    <source>
        <dbReference type="ARBA" id="ARBA00007992"/>
    </source>
</evidence>
<feature type="compositionally biased region" description="Basic and acidic residues" evidence="8">
    <location>
        <begin position="939"/>
        <end position="957"/>
    </location>
</feature>
<evidence type="ECO:0000256" key="6">
    <source>
        <dbReference type="ARBA" id="ARBA00023033"/>
    </source>
</evidence>
<feature type="compositionally biased region" description="Polar residues" evidence="8">
    <location>
        <begin position="443"/>
        <end position="457"/>
    </location>
</feature>
<feature type="region of interest" description="Disordered" evidence="8">
    <location>
        <begin position="303"/>
        <end position="333"/>
    </location>
</feature>
<evidence type="ECO:0000313" key="11">
    <source>
        <dbReference type="Proteomes" id="UP001465976"/>
    </source>
</evidence>
<evidence type="ECO:0000256" key="3">
    <source>
        <dbReference type="ARBA" id="ARBA00022630"/>
    </source>
</evidence>
<dbReference type="PROSITE" id="PS51374">
    <property type="entry name" value="NDPK_LIKE"/>
    <property type="match status" value="1"/>
</dbReference>
<dbReference type="InterPro" id="IPR002938">
    <property type="entry name" value="FAD-bd"/>
</dbReference>
<evidence type="ECO:0000256" key="5">
    <source>
        <dbReference type="ARBA" id="ARBA00023002"/>
    </source>
</evidence>
<dbReference type="SUPFAM" id="SSF54373">
    <property type="entry name" value="FAD-linked reductases, C-terminal domain"/>
    <property type="match status" value="1"/>
</dbReference>
<name>A0ABR3F479_9AGAR</name>
<feature type="compositionally biased region" description="Polar residues" evidence="8">
    <location>
        <begin position="192"/>
        <end position="202"/>
    </location>
</feature>
<dbReference type="SUPFAM" id="SSF54919">
    <property type="entry name" value="Nucleoside diphosphate kinase, NDK"/>
    <property type="match status" value="1"/>
</dbReference>
<dbReference type="Gene3D" id="3.50.50.60">
    <property type="entry name" value="FAD/NAD(P)-binding domain"/>
    <property type="match status" value="1"/>
</dbReference>
<dbReference type="InterPro" id="IPR036188">
    <property type="entry name" value="FAD/NAD-bd_sf"/>
</dbReference>
<keyword evidence="3" id="KW-0285">Flavoprotein</keyword>
<gene>
    <name evidence="10" type="ORF">V5O48_011931</name>
</gene>
<organism evidence="10 11">
    <name type="scientific">Marasmius crinis-equi</name>
    <dbReference type="NCBI Taxonomy" id="585013"/>
    <lineage>
        <taxon>Eukaryota</taxon>
        <taxon>Fungi</taxon>
        <taxon>Dikarya</taxon>
        <taxon>Basidiomycota</taxon>
        <taxon>Agaricomycotina</taxon>
        <taxon>Agaricomycetes</taxon>
        <taxon>Agaricomycetidae</taxon>
        <taxon>Agaricales</taxon>
        <taxon>Marasmiineae</taxon>
        <taxon>Marasmiaceae</taxon>
        <taxon>Marasmius</taxon>
    </lineage>
</organism>
<feature type="compositionally biased region" description="Pro residues" evidence="8">
    <location>
        <begin position="305"/>
        <end position="317"/>
    </location>
</feature>
<evidence type="ECO:0000256" key="2">
    <source>
        <dbReference type="ARBA" id="ARBA00017632"/>
    </source>
</evidence>
<evidence type="ECO:0000256" key="7">
    <source>
        <dbReference type="PROSITE-ProRule" id="PRU00706"/>
    </source>
</evidence>
<dbReference type="Gene3D" id="3.30.70.141">
    <property type="entry name" value="Nucleoside diphosphate kinase-like domain"/>
    <property type="match status" value="1"/>
</dbReference>
<feature type="compositionally biased region" description="Low complexity" evidence="8">
    <location>
        <begin position="203"/>
        <end position="219"/>
    </location>
</feature>
<feature type="region of interest" description="Disordered" evidence="8">
    <location>
        <begin position="192"/>
        <end position="279"/>
    </location>
</feature>
<dbReference type="InterPro" id="IPR036850">
    <property type="entry name" value="NDK-like_dom_sf"/>
</dbReference>
<dbReference type="InterPro" id="IPR050493">
    <property type="entry name" value="FAD-dep_Monooxygenase_BioMet"/>
</dbReference>
<sequence>MSATHSPVPTSDAPLPNDSPATPQPPATPQKLTRTVAIIKHHALAHRFDLEPRIQEASFEIVKERQMEFDVETDPETLYELFGDDAESLGEGPVWVYVLERRRAVEVWNTLMGNPDPEVARQESPNSLRALYGISRQQNALMGSPDAETAEIQIASLFASSPPFPTTDLPDDRFSTLNSVSSSVLSALQKATSDEALSNSGLTSPSVGGSSKTGKSGSGFRARTLPSTHNKPDIVPRTTRAAALRAGVAPEKVSPRSPPTKDSLKKTFENVPGHKRSGTINVASTAAPTIAPRMTKAAALRLGIQPPPPTARKPPPASENDQKRGFDGVPGHKRRESIAVASVSAPTIAPRLNKSASLRAQKESAPPSSFMFRTPSAPKLPGGLSRSNSQTSLRSDPKPSSRPSSQASMQQTSRPATATLSRRTSTSRPPSAMKINGTTTTTKPTSNGVNRSSTSVGSEAPPPAKAEEKPKPKPRPSSIGAPTIAPRTNKSAALRAAKKEQEAAAAAAAAKKNARMSRGPPPSSMHKSLISNEGFVSKLQVPRLRLWEIVRKRLLDSVETVDRSELYEGRKSAISLHIVIVGGGIGGLAAAYSLTKAGHKVTVLERKTHIREIGAGIMTTPNGTSLLFKWGLAQKLEEVARSDRTQAIRTFRYTGQPLSAFPMGEHLEREAGYPTFQLHRADLINILHGIAAPLADVRLGCEVTSINASMPSVTLKSGETLSADLIIGADGANSVVRPALGNTQTLKSTGDLNYRYLIPAKDMRQDPELDLLLEEPALNVWHGPHKRVVGYGIRGKSLFNMSVFVPDDTSIPPTTTGDLEAMKRVFVEEPWDSRMRKLLQLASPDGLLKRRMFHCEPLDRWVHPNGPVTLLGDSCHLFPPHLGQGTSLAFEDAGVLGNLLSRLTNQGQLQSLLHAYEEIRRPRRIATWKDTMVQQRLSRLPDGEEQQARDASEPRPFEHRMAHESTIPIDCTHPFGYDADEVVNIWWKKNGGDIAQ</sequence>
<dbReference type="Pfam" id="PF00334">
    <property type="entry name" value="NDK"/>
    <property type="match status" value="1"/>
</dbReference>
<keyword evidence="4" id="KW-0274">FAD</keyword>
<dbReference type="Proteomes" id="UP001465976">
    <property type="component" value="Unassembled WGS sequence"/>
</dbReference>
<comment type="caution">
    <text evidence="7">Lacks conserved residue(s) required for the propagation of feature annotation.</text>
</comment>
<keyword evidence="5" id="KW-0560">Oxidoreductase</keyword>
<keyword evidence="11" id="KW-1185">Reference proteome</keyword>
<feature type="region of interest" description="Disordered" evidence="8">
    <location>
        <begin position="352"/>
        <end position="528"/>
    </location>
</feature>
<proteinExistence type="inferred from homology"/>
<evidence type="ECO:0000256" key="8">
    <source>
        <dbReference type="SAM" id="MobiDB-lite"/>
    </source>
</evidence>
<feature type="domain" description="Nucleoside diphosphate kinase-like" evidence="9">
    <location>
        <begin position="32"/>
        <end position="165"/>
    </location>
</feature>
<feature type="region of interest" description="Disordered" evidence="8">
    <location>
        <begin position="938"/>
        <end position="957"/>
    </location>
</feature>